<keyword evidence="4" id="KW-1185">Reference proteome</keyword>
<dbReference type="KEGG" id="hfl:PUV54_00505"/>
<dbReference type="InterPro" id="IPR011055">
    <property type="entry name" value="Dup_hybrid_motif"/>
</dbReference>
<protein>
    <submittedName>
        <fullName evidence="3">M23 family metallopeptidase</fullName>
    </submittedName>
</protein>
<dbReference type="RefSeq" id="WP_274493554.1">
    <property type="nucleotide sequence ID" value="NZ_CP118166.1"/>
</dbReference>
<dbReference type="PANTHER" id="PTHR21666:SF270">
    <property type="entry name" value="MUREIN HYDROLASE ACTIVATOR ENVC"/>
    <property type="match status" value="1"/>
</dbReference>
<evidence type="ECO:0000256" key="1">
    <source>
        <dbReference type="SAM" id="SignalP"/>
    </source>
</evidence>
<evidence type="ECO:0000259" key="2">
    <source>
        <dbReference type="Pfam" id="PF01551"/>
    </source>
</evidence>
<dbReference type="InterPro" id="IPR055015">
    <property type="entry name" value="GCX_COOH"/>
</dbReference>
<dbReference type="GO" id="GO:0004222">
    <property type="term" value="F:metalloendopeptidase activity"/>
    <property type="evidence" value="ECO:0007669"/>
    <property type="project" value="TreeGrafter"/>
</dbReference>
<dbReference type="CDD" id="cd12797">
    <property type="entry name" value="M23_peptidase"/>
    <property type="match status" value="1"/>
</dbReference>
<name>A0AAE9ZFA9_9PROT</name>
<reference evidence="3" key="1">
    <citation type="submission" date="2023-02" db="EMBL/GenBank/DDBJ databases">
        <title>Genome sequence of Hyphococcus flavus.</title>
        <authorList>
            <person name="Rong J.-C."/>
            <person name="Zhao Q."/>
            <person name="Yi M."/>
            <person name="Wu J.-Y."/>
        </authorList>
    </citation>
    <scope>NUCLEOTIDE SEQUENCE</scope>
    <source>
        <strain evidence="3">MCCC 1K03223</strain>
    </source>
</reference>
<gene>
    <name evidence="3" type="ORF">PUV54_00505</name>
</gene>
<organism evidence="3 4">
    <name type="scientific">Hyphococcus flavus</name>
    <dbReference type="NCBI Taxonomy" id="1866326"/>
    <lineage>
        <taxon>Bacteria</taxon>
        <taxon>Pseudomonadati</taxon>
        <taxon>Pseudomonadota</taxon>
        <taxon>Alphaproteobacteria</taxon>
        <taxon>Parvularculales</taxon>
        <taxon>Parvularculaceae</taxon>
        <taxon>Hyphococcus</taxon>
    </lineage>
</organism>
<dbReference type="NCBIfam" id="NF045639">
    <property type="entry name" value="GCX_COOH"/>
    <property type="match status" value="1"/>
</dbReference>
<feature type="domain" description="M23ase beta-sheet core" evidence="2">
    <location>
        <begin position="160"/>
        <end position="229"/>
    </location>
</feature>
<feature type="chain" id="PRO_5042241803" evidence="1">
    <location>
        <begin position="19"/>
        <end position="358"/>
    </location>
</feature>
<dbReference type="Pfam" id="PF01551">
    <property type="entry name" value="Peptidase_M23"/>
    <property type="match status" value="1"/>
</dbReference>
<dbReference type="PROSITE" id="PS00018">
    <property type="entry name" value="EF_HAND_1"/>
    <property type="match status" value="1"/>
</dbReference>
<dbReference type="PANTHER" id="PTHR21666">
    <property type="entry name" value="PEPTIDASE-RELATED"/>
    <property type="match status" value="1"/>
</dbReference>
<dbReference type="InterPro" id="IPR016047">
    <property type="entry name" value="M23ase_b-sheet_dom"/>
</dbReference>
<proteinExistence type="predicted"/>
<dbReference type="SUPFAM" id="SSF51261">
    <property type="entry name" value="Duplicated hybrid motif"/>
    <property type="match status" value="1"/>
</dbReference>
<feature type="signal peptide" evidence="1">
    <location>
        <begin position="1"/>
        <end position="18"/>
    </location>
</feature>
<keyword evidence="1" id="KW-0732">Signal</keyword>
<dbReference type="EMBL" id="CP118166">
    <property type="protein sequence ID" value="WDI31667.1"/>
    <property type="molecule type" value="Genomic_DNA"/>
</dbReference>
<dbReference type="Proteomes" id="UP001214043">
    <property type="component" value="Chromosome"/>
</dbReference>
<evidence type="ECO:0000313" key="3">
    <source>
        <dbReference type="EMBL" id="WDI31667.1"/>
    </source>
</evidence>
<dbReference type="AlphaFoldDB" id="A0AAE9ZFA9"/>
<evidence type="ECO:0000313" key="4">
    <source>
        <dbReference type="Proteomes" id="UP001214043"/>
    </source>
</evidence>
<dbReference type="InterPro" id="IPR050570">
    <property type="entry name" value="Cell_wall_metabolism_enzyme"/>
</dbReference>
<dbReference type="InterPro" id="IPR018247">
    <property type="entry name" value="EF_Hand_1_Ca_BS"/>
</dbReference>
<accession>A0AAE9ZFA9</accession>
<sequence length="358" mass="37020">MRRPLILLFSAIALPVAAQTPAAKGVYRLPYPDGTQVNIGNDHTTHSPTRNRLDMSASTAGQTIVAAAAGVVRIVVDDNNTVCLPTPSSSLLAFDQDDDDSISDFELLAAYNASSSNRTTIQNAFTARCNAFSTSSARCCIRSVEDPLPQNCAWMGAPAGTTCGAGTDGNGPNNYIWIEHPNGEWTKYTHIQTNSALVSEGQNIVAGTPLGIEGDVGIATGRHVHFEVAGIESADEIGAQGWLNDVDNVGNRNLRNRVPTFCQVGVVEQGQSETAAKCDDLCGNASESVSGATTSGNSPRLVQATNTVTSTSTVGANSGLALRAGQKITLQPGFSATNGGFFAAEIGACDAPGGTGDG</sequence>
<dbReference type="Gene3D" id="2.70.70.10">
    <property type="entry name" value="Glucose Permease (Domain IIA)"/>
    <property type="match status" value="1"/>
</dbReference>